<dbReference type="NCBIfam" id="TIGR00369">
    <property type="entry name" value="unchar_dom_1"/>
    <property type="match status" value="1"/>
</dbReference>
<reference evidence="9" key="1">
    <citation type="journal article" date="2021" name="Front. Microbiol.">
        <title>Comprehensive Comparative Genomics and Phenotyping of Methylobacterium Species.</title>
        <authorList>
            <person name="Alessa O."/>
            <person name="Ogura Y."/>
            <person name="Fujitani Y."/>
            <person name="Takami H."/>
            <person name="Hayashi T."/>
            <person name="Sahin N."/>
            <person name="Tani A."/>
        </authorList>
    </citation>
    <scope>NUCLEOTIDE SEQUENCE</scope>
    <source>
        <strain evidence="9">KCTC 52305</strain>
    </source>
</reference>
<dbReference type="InterPro" id="IPR029069">
    <property type="entry name" value="HotDog_dom_sf"/>
</dbReference>
<comment type="similarity">
    <text evidence="4">Belongs to the YigI thioesterase family.</text>
</comment>
<dbReference type="SUPFAM" id="SSF54637">
    <property type="entry name" value="Thioesterase/thiol ester dehydrase-isomerase"/>
    <property type="match status" value="1"/>
</dbReference>
<comment type="catalytic activity">
    <reaction evidence="2">
        <text>a fatty acyl-CoA + H2O = a fatty acid + CoA + H(+)</text>
        <dbReference type="Rhea" id="RHEA:16781"/>
        <dbReference type="ChEBI" id="CHEBI:15377"/>
        <dbReference type="ChEBI" id="CHEBI:15378"/>
        <dbReference type="ChEBI" id="CHEBI:28868"/>
        <dbReference type="ChEBI" id="CHEBI:57287"/>
        <dbReference type="ChEBI" id="CHEBI:77636"/>
        <dbReference type="EC" id="3.1.2.20"/>
    </reaction>
</comment>
<evidence type="ECO:0000256" key="3">
    <source>
        <dbReference type="ARBA" id="ARBA00036002"/>
    </source>
</evidence>
<evidence type="ECO:0000256" key="1">
    <source>
        <dbReference type="ARBA" id="ARBA00022801"/>
    </source>
</evidence>
<feature type="domain" description="Thioesterase" evidence="8">
    <location>
        <begin position="50"/>
        <end position="123"/>
    </location>
</feature>
<name>A0ABQ4R533_9HYPH</name>
<comment type="catalytic activity">
    <reaction evidence="3">
        <text>a long-chain fatty acyl-CoA + H2O = a long-chain fatty acid + CoA + H(+)</text>
        <dbReference type="Rhea" id="RHEA:67680"/>
        <dbReference type="ChEBI" id="CHEBI:15377"/>
        <dbReference type="ChEBI" id="CHEBI:15378"/>
        <dbReference type="ChEBI" id="CHEBI:57287"/>
        <dbReference type="ChEBI" id="CHEBI:57560"/>
        <dbReference type="ChEBI" id="CHEBI:83139"/>
    </reaction>
</comment>
<reference evidence="9" key="2">
    <citation type="submission" date="2021-08" db="EMBL/GenBank/DDBJ databases">
        <authorList>
            <person name="Tani A."/>
            <person name="Ola A."/>
            <person name="Ogura Y."/>
            <person name="Katsura K."/>
            <person name="Hayashi T."/>
        </authorList>
    </citation>
    <scope>NUCLEOTIDE SEQUENCE</scope>
    <source>
        <strain evidence="9">KCTC 52305</strain>
    </source>
</reference>
<organism evidence="9 10">
    <name type="scientific">Methylobacterium crusticola</name>
    <dbReference type="NCBI Taxonomy" id="1697972"/>
    <lineage>
        <taxon>Bacteria</taxon>
        <taxon>Pseudomonadati</taxon>
        <taxon>Pseudomonadota</taxon>
        <taxon>Alphaproteobacteria</taxon>
        <taxon>Hyphomicrobiales</taxon>
        <taxon>Methylobacteriaceae</taxon>
        <taxon>Methylobacterium</taxon>
    </lineage>
</organism>
<dbReference type="PANTHER" id="PTHR43240:SF20">
    <property type="entry name" value="MEDIUM_LONG-CHAIN ACYL-COA THIOESTERASE YIGI"/>
    <property type="match status" value="1"/>
</dbReference>
<evidence type="ECO:0000256" key="7">
    <source>
        <dbReference type="ARBA" id="ARBA00048062"/>
    </source>
</evidence>
<sequence>MTASFDPAASGWETVDHSDFMELVGPVWQRTTDAGVLYGLATSAKHRNRNGVVHGGLLTTLLDMALGRTSSAGQGGRKQATISLDVQFLAPVQIGDFLVAECRVVQATRTIMFMHGSLRVGERTCAVAQGVWKILGT</sequence>
<dbReference type="Proteomes" id="UP001055167">
    <property type="component" value="Unassembled WGS sequence"/>
</dbReference>
<protein>
    <recommendedName>
        <fullName evidence="6">Medium/long-chain acyl-CoA thioesterase YigI</fullName>
        <ecNumber evidence="5">3.1.2.20</ecNumber>
    </recommendedName>
</protein>
<evidence type="ECO:0000256" key="2">
    <source>
        <dbReference type="ARBA" id="ARBA00035880"/>
    </source>
</evidence>
<evidence type="ECO:0000313" key="9">
    <source>
        <dbReference type="EMBL" id="GJD51951.1"/>
    </source>
</evidence>
<gene>
    <name evidence="9" type="ORF">OPKNFCMD_4710</name>
</gene>
<evidence type="ECO:0000256" key="4">
    <source>
        <dbReference type="ARBA" id="ARBA00038381"/>
    </source>
</evidence>
<dbReference type="CDD" id="cd03443">
    <property type="entry name" value="PaaI_thioesterase"/>
    <property type="match status" value="1"/>
</dbReference>
<dbReference type="EC" id="3.1.2.20" evidence="5"/>
<dbReference type="RefSeq" id="WP_128566480.1">
    <property type="nucleotide sequence ID" value="NZ_BPQH01000016.1"/>
</dbReference>
<accession>A0ABQ4R533</accession>
<evidence type="ECO:0000256" key="6">
    <source>
        <dbReference type="ARBA" id="ARBA00040062"/>
    </source>
</evidence>
<comment type="caution">
    <text evidence="9">The sequence shown here is derived from an EMBL/GenBank/DDBJ whole genome shotgun (WGS) entry which is preliminary data.</text>
</comment>
<dbReference type="Pfam" id="PF03061">
    <property type="entry name" value="4HBT"/>
    <property type="match status" value="1"/>
</dbReference>
<dbReference type="Gene3D" id="3.10.129.10">
    <property type="entry name" value="Hotdog Thioesterase"/>
    <property type="match status" value="1"/>
</dbReference>
<evidence type="ECO:0000256" key="5">
    <source>
        <dbReference type="ARBA" id="ARBA00038894"/>
    </source>
</evidence>
<keyword evidence="1" id="KW-0378">Hydrolase</keyword>
<dbReference type="InterPro" id="IPR006683">
    <property type="entry name" value="Thioestr_dom"/>
</dbReference>
<dbReference type="EMBL" id="BPQH01000016">
    <property type="protein sequence ID" value="GJD51951.1"/>
    <property type="molecule type" value="Genomic_DNA"/>
</dbReference>
<evidence type="ECO:0000313" key="10">
    <source>
        <dbReference type="Proteomes" id="UP001055167"/>
    </source>
</evidence>
<evidence type="ECO:0000259" key="8">
    <source>
        <dbReference type="Pfam" id="PF03061"/>
    </source>
</evidence>
<dbReference type="InterPro" id="IPR003736">
    <property type="entry name" value="PAAI_dom"/>
</dbReference>
<proteinExistence type="inferred from homology"/>
<dbReference type="PANTHER" id="PTHR43240">
    <property type="entry name" value="1,4-DIHYDROXY-2-NAPHTHOYL-COA THIOESTERASE 1"/>
    <property type="match status" value="1"/>
</dbReference>
<keyword evidence="10" id="KW-1185">Reference proteome</keyword>
<comment type="catalytic activity">
    <reaction evidence="7">
        <text>a medium-chain fatty acyl-CoA + H2O = a medium-chain fatty acid + CoA + H(+)</text>
        <dbReference type="Rhea" id="RHEA:68184"/>
        <dbReference type="ChEBI" id="CHEBI:15377"/>
        <dbReference type="ChEBI" id="CHEBI:15378"/>
        <dbReference type="ChEBI" id="CHEBI:57287"/>
        <dbReference type="ChEBI" id="CHEBI:59558"/>
        <dbReference type="ChEBI" id="CHEBI:90546"/>
    </reaction>
</comment>